<organism evidence="1 2">
    <name type="scientific">Cohnella fermenti</name>
    <dbReference type="NCBI Taxonomy" id="2565925"/>
    <lineage>
        <taxon>Bacteria</taxon>
        <taxon>Bacillati</taxon>
        <taxon>Bacillota</taxon>
        <taxon>Bacilli</taxon>
        <taxon>Bacillales</taxon>
        <taxon>Paenibacillaceae</taxon>
        <taxon>Cohnella</taxon>
    </lineage>
</organism>
<dbReference type="EMBL" id="SSOB01000007">
    <property type="protein sequence ID" value="THF82256.1"/>
    <property type="molecule type" value="Genomic_DNA"/>
</dbReference>
<name>A0A4S4C3E0_9BACL</name>
<evidence type="ECO:0000313" key="1">
    <source>
        <dbReference type="EMBL" id="THF82256.1"/>
    </source>
</evidence>
<sequence>MERAASFERYIGIDYSGRGEPHERTAGIQAVEADAEGNVMRISPPAGRGKTYNWSRRELYEYVRGRLAAADGPLAIGIDHNLSFPGSYFERHGLRDWDEFLRHFCELWETKEHSVRACRERVPPYRNAHELRLTETFTSSAKSAWNFDQMTGAVSYSTHAGLPWIRELRAEFRDTLHVWPYDGWLPAPGRHLLAEAYPALLYQRYKQYDRSFPREWPRDAQDALVIARWLRDRDRNGTLERYLRADTLAAEEKELAQTREGWILGVC</sequence>
<evidence type="ECO:0000313" key="2">
    <source>
        <dbReference type="Proteomes" id="UP000310636"/>
    </source>
</evidence>
<reference evidence="1 2" key="1">
    <citation type="submission" date="2019-04" db="EMBL/GenBank/DDBJ databases">
        <title>Cohnella sp. nov. isolated from preserved vegetables.</title>
        <authorList>
            <person name="Lin S.-Y."/>
            <person name="Hung M.-H."/>
            <person name="Young C.-C."/>
        </authorList>
    </citation>
    <scope>NUCLEOTIDE SEQUENCE [LARGE SCALE GENOMIC DNA]</scope>
    <source>
        <strain evidence="1 2">CC-MHH1044</strain>
    </source>
</reference>
<gene>
    <name evidence="1" type="ORF">E6C55_07710</name>
</gene>
<proteinExistence type="predicted"/>
<dbReference type="Proteomes" id="UP000310636">
    <property type="component" value="Unassembled WGS sequence"/>
</dbReference>
<keyword evidence="2" id="KW-1185">Reference proteome</keyword>
<comment type="caution">
    <text evidence="1">The sequence shown here is derived from an EMBL/GenBank/DDBJ whole genome shotgun (WGS) entry which is preliminary data.</text>
</comment>
<dbReference type="OrthoDB" id="7388866at2"/>
<dbReference type="AlphaFoldDB" id="A0A4S4C3E0"/>
<dbReference type="RefSeq" id="WP_136369194.1">
    <property type="nucleotide sequence ID" value="NZ_SSOB01000007.1"/>
</dbReference>
<protein>
    <recommendedName>
        <fullName evidence="3">DUF429 domain-containing protein</fullName>
    </recommendedName>
</protein>
<accession>A0A4S4C3E0</accession>
<evidence type="ECO:0008006" key="3">
    <source>
        <dbReference type="Google" id="ProtNLM"/>
    </source>
</evidence>